<dbReference type="GO" id="GO:0004523">
    <property type="term" value="F:RNA-DNA hybrid ribonuclease activity"/>
    <property type="evidence" value="ECO:0007669"/>
    <property type="project" value="InterPro"/>
</dbReference>
<organism evidence="2 3">
    <name type="scientific">Rhizophagus irregularis</name>
    <dbReference type="NCBI Taxonomy" id="588596"/>
    <lineage>
        <taxon>Eukaryota</taxon>
        <taxon>Fungi</taxon>
        <taxon>Fungi incertae sedis</taxon>
        <taxon>Mucoromycota</taxon>
        <taxon>Glomeromycotina</taxon>
        <taxon>Glomeromycetes</taxon>
        <taxon>Glomerales</taxon>
        <taxon>Glomeraceae</taxon>
        <taxon>Rhizophagus</taxon>
    </lineage>
</organism>
<gene>
    <name evidence="2" type="ORF">RhiirC2_787357</name>
</gene>
<dbReference type="AlphaFoldDB" id="A0A2N1MSE0"/>
<dbReference type="InterPro" id="IPR002156">
    <property type="entry name" value="RNaseH_domain"/>
</dbReference>
<dbReference type="InterPro" id="IPR012337">
    <property type="entry name" value="RNaseH-like_sf"/>
</dbReference>
<proteinExistence type="predicted"/>
<dbReference type="InterPro" id="IPR036397">
    <property type="entry name" value="RNaseH_sf"/>
</dbReference>
<dbReference type="EMBL" id="LLXL01001420">
    <property type="protein sequence ID" value="PKK64527.1"/>
    <property type="molecule type" value="Genomic_DNA"/>
</dbReference>
<dbReference type="GO" id="GO:0003676">
    <property type="term" value="F:nucleic acid binding"/>
    <property type="evidence" value="ECO:0007669"/>
    <property type="project" value="InterPro"/>
</dbReference>
<dbReference type="Gene3D" id="3.30.420.10">
    <property type="entry name" value="Ribonuclease H-like superfamily/Ribonuclease H"/>
    <property type="match status" value="1"/>
</dbReference>
<protein>
    <recommendedName>
        <fullName evidence="1">RNase H type-1 domain-containing protein</fullName>
    </recommendedName>
</protein>
<dbReference type="SUPFAM" id="SSF53098">
    <property type="entry name" value="Ribonuclease H-like"/>
    <property type="match status" value="1"/>
</dbReference>
<sequence>MARRFQKLNNCILWNTIKHIINTLKLKVSLFKVKAHSGHALNDAADLLVKDGISSKDFFQINIQYLPTQTCHLTFNDSIIIDHACNVYFNNNEIKTTPIKTHATLTEIYHIRINLYDDKNLPEVWARQSRDKDKKFFKDDIYSLWR</sequence>
<evidence type="ECO:0000259" key="1">
    <source>
        <dbReference type="PROSITE" id="PS50879"/>
    </source>
</evidence>
<evidence type="ECO:0000313" key="3">
    <source>
        <dbReference type="Proteomes" id="UP000233469"/>
    </source>
</evidence>
<reference evidence="2 3" key="2">
    <citation type="submission" date="2017-10" db="EMBL/GenBank/DDBJ databases">
        <title>Extensive intraspecific genome diversity in a model arbuscular mycorrhizal fungus.</title>
        <authorList>
            <person name="Chen E.C.H."/>
            <person name="Morin E."/>
            <person name="Baudet D."/>
            <person name="Noel J."/>
            <person name="Ndikumana S."/>
            <person name="Charron P."/>
            <person name="St-Onge C."/>
            <person name="Giorgi J."/>
            <person name="Grigoriev I.V."/>
            <person name="Roux C."/>
            <person name="Martin F.M."/>
            <person name="Corradi N."/>
        </authorList>
    </citation>
    <scope>NUCLEOTIDE SEQUENCE [LARGE SCALE GENOMIC DNA]</scope>
    <source>
        <strain evidence="2 3">C2</strain>
    </source>
</reference>
<accession>A0A2N1MSE0</accession>
<evidence type="ECO:0000313" key="2">
    <source>
        <dbReference type="EMBL" id="PKK64527.1"/>
    </source>
</evidence>
<dbReference type="PROSITE" id="PS50879">
    <property type="entry name" value="RNASE_H_1"/>
    <property type="match status" value="1"/>
</dbReference>
<reference evidence="2 3" key="1">
    <citation type="submission" date="2016-04" db="EMBL/GenBank/DDBJ databases">
        <title>Genome analyses suggest a sexual origin of heterokaryosis in a supposedly ancient asexual fungus.</title>
        <authorList>
            <person name="Ropars J."/>
            <person name="Sedzielewska K."/>
            <person name="Noel J."/>
            <person name="Charron P."/>
            <person name="Farinelli L."/>
            <person name="Marton T."/>
            <person name="Kruger M."/>
            <person name="Pelin A."/>
            <person name="Brachmann A."/>
            <person name="Corradi N."/>
        </authorList>
    </citation>
    <scope>NUCLEOTIDE SEQUENCE [LARGE SCALE GENOMIC DNA]</scope>
    <source>
        <strain evidence="2 3">C2</strain>
    </source>
</reference>
<comment type="caution">
    <text evidence="2">The sequence shown here is derived from an EMBL/GenBank/DDBJ whole genome shotgun (WGS) entry which is preliminary data.</text>
</comment>
<name>A0A2N1MSE0_9GLOM</name>
<dbReference type="Proteomes" id="UP000233469">
    <property type="component" value="Unassembled WGS sequence"/>
</dbReference>
<feature type="domain" description="RNase H type-1" evidence="1">
    <location>
        <begin position="1"/>
        <end position="54"/>
    </location>
</feature>